<gene>
    <name evidence="1" type="ORF">RchiOBHm_Chr1g0331231</name>
</gene>
<dbReference type="STRING" id="74649.A0A2P6SBH7"/>
<dbReference type="Proteomes" id="UP000238479">
    <property type="component" value="Chromosome 1"/>
</dbReference>
<accession>A0A2P6SBH7</accession>
<comment type="caution">
    <text evidence="1">The sequence shown here is derived from an EMBL/GenBank/DDBJ whole genome shotgun (WGS) entry which is preliminary data.</text>
</comment>
<reference evidence="1 2" key="1">
    <citation type="journal article" date="2018" name="Nat. Genet.">
        <title>The Rosa genome provides new insights in the design of modern roses.</title>
        <authorList>
            <person name="Bendahmane M."/>
        </authorList>
    </citation>
    <scope>NUCLEOTIDE SEQUENCE [LARGE SCALE GENOMIC DNA]</scope>
    <source>
        <strain evidence="2">cv. Old Blush</strain>
    </source>
</reference>
<organism evidence="1 2">
    <name type="scientific">Rosa chinensis</name>
    <name type="common">China rose</name>
    <dbReference type="NCBI Taxonomy" id="74649"/>
    <lineage>
        <taxon>Eukaryota</taxon>
        <taxon>Viridiplantae</taxon>
        <taxon>Streptophyta</taxon>
        <taxon>Embryophyta</taxon>
        <taxon>Tracheophyta</taxon>
        <taxon>Spermatophyta</taxon>
        <taxon>Magnoliopsida</taxon>
        <taxon>eudicotyledons</taxon>
        <taxon>Gunneridae</taxon>
        <taxon>Pentapetalae</taxon>
        <taxon>rosids</taxon>
        <taxon>fabids</taxon>
        <taxon>Rosales</taxon>
        <taxon>Rosaceae</taxon>
        <taxon>Rosoideae</taxon>
        <taxon>Rosoideae incertae sedis</taxon>
        <taxon>Rosa</taxon>
    </lineage>
</organism>
<evidence type="ECO:0000313" key="2">
    <source>
        <dbReference type="Proteomes" id="UP000238479"/>
    </source>
</evidence>
<dbReference type="OMA" id="EYDFCVS"/>
<name>A0A2P6SBH7_ROSCH</name>
<protein>
    <submittedName>
        <fullName evidence="1">Uncharacterized protein</fullName>
    </submittedName>
</protein>
<evidence type="ECO:0000313" key="1">
    <source>
        <dbReference type="EMBL" id="PRQ56026.1"/>
    </source>
</evidence>
<dbReference type="Gramene" id="PRQ56026">
    <property type="protein sequence ID" value="PRQ56026"/>
    <property type="gene ID" value="RchiOBHm_Chr1g0331231"/>
</dbReference>
<dbReference type="EMBL" id="PDCK01000039">
    <property type="protein sequence ID" value="PRQ56026.1"/>
    <property type="molecule type" value="Genomic_DNA"/>
</dbReference>
<dbReference type="AlphaFoldDB" id="A0A2P6SBH7"/>
<sequence>MESEVRELAFFPYTDFQSETEYDFCVSQKPSFEPFRLFSSSGSGLFDQSEPPVPPPPPCVEVLPSQISQSVKYSVEPVELGGLTLLKGRVSTQDVFKLSNSDLVPGKYEAMGRFT</sequence>
<proteinExistence type="predicted"/>
<keyword evidence="2" id="KW-1185">Reference proteome</keyword>